<evidence type="ECO:0000259" key="4">
    <source>
        <dbReference type="PROSITE" id="PS50949"/>
    </source>
</evidence>
<dbReference type="Gene3D" id="1.20.120.530">
    <property type="entry name" value="GntR ligand-binding domain-like"/>
    <property type="match status" value="1"/>
</dbReference>
<keyword evidence="1" id="KW-0805">Transcription regulation</keyword>
<evidence type="ECO:0000256" key="3">
    <source>
        <dbReference type="ARBA" id="ARBA00023163"/>
    </source>
</evidence>
<dbReference type="Pfam" id="PF07729">
    <property type="entry name" value="FCD"/>
    <property type="match status" value="1"/>
</dbReference>
<dbReference type="PANTHER" id="PTHR43537:SF24">
    <property type="entry name" value="GLUCONATE OPERON TRANSCRIPTIONAL REPRESSOR"/>
    <property type="match status" value="1"/>
</dbReference>
<dbReference type="Proteomes" id="UP001486207">
    <property type="component" value="Unassembled WGS sequence"/>
</dbReference>
<dbReference type="Gene3D" id="1.10.10.10">
    <property type="entry name" value="Winged helix-like DNA-binding domain superfamily/Winged helix DNA-binding domain"/>
    <property type="match status" value="1"/>
</dbReference>
<dbReference type="CDD" id="cd07377">
    <property type="entry name" value="WHTH_GntR"/>
    <property type="match status" value="1"/>
</dbReference>
<evidence type="ECO:0000256" key="2">
    <source>
        <dbReference type="ARBA" id="ARBA00023125"/>
    </source>
</evidence>
<dbReference type="SMART" id="SM00345">
    <property type="entry name" value="HTH_GNTR"/>
    <property type="match status" value="1"/>
</dbReference>
<dbReference type="SUPFAM" id="SSF48008">
    <property type="entry name" value="GntR ligand-binding domain-like"/>
    <property type="match status" value="1"/>
</dbReference>
<dbReference type="PRINTS" id="PR00035">
    <property type="entry name" value="HTHGNTR"/>
</dbReference>
<dbReference type="SMART" id="SM00895">
    <property type="entry name" value="FCD"/>
    <property type="match status" value="1"/>
</dbReference>
<organism evidence="5 6">
    <name type="scientific">Streptomyces lanatus</name>
    <dbReference type="NCBI Taxonomy" id="66900"/>
    <lineage>
        <taxon>Bacteria</taxon>
        <taxon>Bacillati</taxon>
        <taxon>Actinomycetota</taxon>
        <taxon>Actinomycetes</taxon>
        <taxon>Kitasatosporales</taxon>
        <taxon>Streptomycetaceae</taxon>
        <taxon>Streptomyces</taxon>
    </lineage>
</organism>
<gene>
    <name evidence="5" type="ORF">ABT384_19385</name>
</gene>
<dbReference type="InterPro" id="IPR011711">
    <property type="entry name" value="GntR_C"/>
</dbReference>
<evidence type="ECO:0000313" key="5">
    <source>
        <dbReference type="EMBL" id="MER7374800.1"/>
    </source>
</evidence>
<dbReference type="RefSeq" id="WP_190071861.1">
    <property type="nucleotide sequence ID" value="NZ_BNBM01000008.1"/>
</dbReference>
<dbReference type="PROSITE" id="PS50949">
    <property type="entry name" value="HTH_GNTR"/>
    <property type="match status" value="1"/>
</dbReference>
<dbReference type="InterPro" id="IPR000524">
    <property type="entry name" value="Tscrpt_reg_HTH_GntR"/>
</dbReference>
<dbReference type="EMBL" id="JBEPFB010000008">
    <property type="protein sequence ID" value="MER7374800.1"/>
    <property type="molecule type" value="Genomic_DNA"/>
</dbReference>
<dbReference type="Pfam" id="PF00392">
    <property type="entry name" value="GntR"/>
    <property type="match status" value="1"/>
</dbReference>
<dbReference type="PANTHER" id="PTHR43537">
    <property type="entry name" value="TRANSCRIPTIONAL REGULATOR, GNTR FAMILY"/>
    <property type="match status" value="1"/>
</dbReference>
<dbReference type="InterPro" id="IPR008920">
    <property type="entry name" value="TF_FadR/GntR_C"/>
</dbReference>
<sequence>MTPPTPLARRTAAHIVQHIAEGGLPVGTRLVERALANQLKVSRSPVRQALRLLAEDGVVAPAERGGYTVALTGQDLAQAAPAPATEDGIEDAYLHIAADRLAGELPDRVTEKTLARRYDLMPGQLTHILRRIAVEGWIERLPGYGWEFQPMLTSMDAYADSYRFRLTIEPAALLEPGFVLDRDALETVRAQQQRLVDGEIRDIGNARLYDLNSRFHEVVMACSHNSFFIDALRRVDRLRRLIEYRRSLQRDRALVRCAEHVRLADLLLAGKRTEAADFLRDHLSAVSEEKVGRRDI</sequence>
<protein>
    <submittedName>
        <fullName evidence="5">GntR family transcriptional regulator</fullName>
    </submittedName>
</protein>
<keyword evidence="3" id="KW-0804">Transcription</keyword>
<dbReference type="SUPFAM" id="SSF46785">
    <property type="entry name" value="Winged helix' DNA-binding domain"/>
    <property type="match status" value="1"/>
</dbReference>
<dbReference type="InterPro" id="IPR036390">
    <property type="entry name" value="WH_DNA-bd_sf"/>
</dbReference>
<feature type="domain" description="HTH gntR-type" evidence="4">
    <location>
        <begin position="5"/>
        <end position="72"/>
    </location>
</feature>
<comment type="caution">
    <text evidence="5">The sequence shown here is derived from an EMBL/GenBank/DDBJ whole genome shotgun (WGS) entry which is preliminary data.</text>
</comment>
<name>A0ABV1XTQ4_9ACTN</name>
<dbReference type="InterPro" id="IPR036388">
    <property type="entry name" value="WH-like_DNA-bd_sf"/>
</dbReference>
<proteinExistence type="predicted"/>
<evidence type="ECO:0000313" key="6">
    <source>
        <dbReference type="Proteomes" id="UP001486207"/>
    </source>
</evidence>
<evidence type="ECO:0000256" key="1">
    <source>
        <dbReference type="ARBA" id="ARBA00023015"/>
    </source>
</evidence>
<accession>A0ABV1XTQ4</accession>
<keyword evidence="2" id="KW-0238">DNA-binding</keyword>
<keyword evidence="6" id="KW-1185">Reference proteome</keyword>
<reference evidence="5 6" key="1">
    <citation type="submission" date="2024-06" db="EMBL/GenBank/DDBJ databases">
        <title>The Natural Products Discovery Center: Release of the First 8490 Sequenced Strains for Exploring Actinobacteria Biosynthetic Diversity.</title>
        <authorList>
            <person name="Kalkreuter E."/>
            <person name="Kautsar S.A."/>
            <person name="Yang D."/>
            <person name="Bader C.D."/>
            <person name="Teijaro C.N."/>
            <person name="Fluegel L."/>
            <person name="Davis C.M."/>
            <person name="Simpson J.R."/>
            <person name="Lauterbach L."/>
            <person name="Steele A.D."/>
            <person name="Gui C."/>
            <person name="Meng S."/>
            <person name="Li G."/>
            <person name="Viehrig K."/>
            <person name="Ye F."/>
            <person name="Su P."/>
            <person name="Kiefer A.F."/>
            <person name="Nichols A."/>
            <person name="Cepeda A.J."/>
            <person name="Yan W."/>
            <person name="Fan B."/>
            <person name="Jiang Y."/>
            <person name="Adhikari A."/>
            <person name="Zheng C.-J."/>
            <person name="Schuster L."/>
            <person name="Cowan T.M."/>
            <person name="Smanski M.J."/>
            <person name="Chevrette M.G."/>
            <person name="De Carvalho L.P.S."/>
            <person name="Shen B."/>
        </authorList>
    </citation>
    <scope>NUCLEOTIDE SEQUENCE [LARGE SCALE GENOMIC DNA]</scope>
    <source>
        <strain evidence="5 6">NPDC000155</strain>
    </source>
</reference>